<feature type="transmembrane region" description="Helical" evidence="2">
    <location>
        <begin position="141"/>
        <end position="161"/>
    </location>
</feature>
<keyword evidence="2" id="KW-0812">Transmembrane</keyword>
<protein>
    <submittedName>
        <fullName evidence="3">6093_t:CDS:1</fullName>
    </submittedName>
</protein>
<feature type="region of interest" description="Disordered" evidence="1">
    <location>
        <begin position="1"/>
        <end position="20"/>
    </location>
</feature>
<comment type="caution">
    <text evidence="3">The sequence shown here is derived from an EMBL/GenBank/DDBJ whole genome shotgun (WGS) entry which is preliminary data.</text>
</comment>
<accession>A0A9N9B1E2</accession>
<dbReference type="EMBL" id="CAJVPY010002140">
    <property type="protein sequence ID" value="CAG8550001.1"/>
    <property type="molecule type" value="Genomic_DNA"/>
</dbReference>
<dbReference type="OrthoDB" id="2448056at2759"/>
<keyword evidence="2" id="KW-0472">Membrane</keyword>
<sequence length="232" mass="26965">MQAFRPLLYEPNTNEPDQEETHISIPNASISLEKLYESNMEEFDQENVYTSIPYTSTSSEDHVFDRLNTNEFDQDNTILYDSISLDVQLHESNVNEFDYKNTYTSILYVSISLENHFYEPNIDDFNQDNSYTSIPYTSTSANVYVIVLIVSFYPYFCLFLCEFNIVEFNKKNAYALYTFILSKIHFIDLVSFYHAFQVNLSGPSQPLAKSNKAVYAELFGLLKKVINCQFAK</sequence>
<dbReference type="AlphaFoldDB" id="A0A9N9B1E2"/>
<name>A0A9N9B1E2_9GLOM</name>
<proteinExistence type="predicted"/>
<dbReference type="Proteomes" id="UP000789405">
    <property type="component" value="Unassembled WGS sequence"/>
</dbReference>
<reference evidence="3" key="1">
    <citation type="submission" date="2021-06" db="EMBL/GenBank/DDBJ databases">
        <authorList>
            <person name="Kallberg Y."/>
            <person name="Tangrot J."/>
            <person name="Rosling A."/>
        </authorList>
    </citation>
    <scope>NUCLEOTIDE SEQUENCE</scope>
    <source>
        <strain evidence="3">MA453B</strain>
    </source>
</reference>
<keyword evidence="2" id="KW-1133">Transmembrane helix</keyword>
<evidence type="ECO:0000313" key="3">
    <source>
        <dbReference type="EMBL" id="CAG8550001.1"/>
    </source>
</evidence>
<organism evidence="3 4">
    <name type="scientific">Dentiscutata erythropus</name>
    <dbReference type="NCBI Taxonomy" id="1348616"/>
    <lineage>
        <taxon>Eukaryota</taxon>
        <taxon>Fungi</taxon>
        <taxon>Fungi incertae sedis</taxon>
        <taxon>Mucoromycota</taxon>
        <taxon>Glomeromycotina</taxon>
        <taxon>Glomeromycetes</taxon>
        <taxon>Diversisporales</taxon>
        <taxon>Gigasporaceae</taxon>
        <taxon>Dentiscutata</taxon>
    </lineage>
</organism>
<evidence type="ECO:0000313" key="4">
    <source>
        <dbReference type="Proteomes" id="UP000789405"/>
    </source>
</evidence>
<feature type="transmembrane region" description="Helical" evidence="2">
    <location>
        <begin position="173"/>
        <end position="196"/>
    </location>
</feature>
<gene>
    <name evidence="3" type="ORF">DERYTH_LOCUS5221</name>
</gene>
<evidence type="ECO:0000256" key="2">
    <source>
        <dbReference type="SAM" id="Phobius"/>
    </source>
</evidence>
<keyword evidence="4" id="KW-1185">Reference proteome</keyword>
<evidence type="ECO:0000256" key="1">
    <source>
        <dbReference type="SAM" id="MobiDB-lite"/>
    </source>
</evidence>